<evidence type="ECO:0000256" key="8">
    <source>
        <dbReference type="ARBA" id="ARBA00023157"/>
    </source>
</evidence>
<dbReference type="Gene3D" id="2.60.120.970">
    <property type="match status" value="1"/>
</dbReference>
<comment type="subcellular location">
    <subcellularLocation>
        <location evidence="1">Secreted</location>
    </subcellularLocation>
</comment>
<name>T1IN65_STRMM</name>
<dbReference type="InterPro" id="IPR001111">
    <property type="entry name" value="TGF-b_propeptide"/>
</dbReference>
<dbReference type="InterPro" id="IPR017948">
    <property type="entry name" value="TGFb_CS"/>
</dbReference>
<dbReference type="InterPro" id="IPR029034">
    <property type="entry name" value="Cystine-knot_cytokine"/>
</dbReference>
<evidence type="ECO:0000256" key="9">
    <source>
        <dbReference type="ARBA" id="ARBA00023180"/>
    </source>
</evidence>
<dbReference type="GO" id="GO:0008083">
    <property type="term" value="F:growth factor activity"/>
    <property type="evidence" value="ECO:0007669"/>
    <property type="project" value="UniProtKB-KW"/>
</dbReference>
<evidence type="ECO:0000313" key="14">
    <source>
        <dbReference type="EnsemblMetazoa" id="SMAR002441-PA"/>
    </source>
</evidence>
<feature type="chain" id="PRO_5004589914" description="TGF-beta family profile domain-containing protein" evidence="12">
    <location>
        <begin position="22"/>
        <end position="380"/>
    </location>
</feature>
<evidence type="ECO:0000256" key="11">
    <source>
        <dbReference type="SAM" id="MobiDB-lite"/>
    </source>
</evidence>
<dbReference type="FunFam" id="2.10.90.10:FF:000103">
    <property type="entry name" value="Bone morphogenetic protein 16"/>
    <property type="match status" value="1"/>
</dbReference>
<evidence type="ECO:0000256" key="7">
    <source>
        <dbReference type="ARBA" id="ARBA00023030"/>
    </source>
</evidence>
<dbReference type="Pfam" id="PF00019">
    <property type="entry name" value="TGF_beta"/>
    <property type="match status" value="1"/>
</dbReference>
<organism evidence="14 15">
    <name type="scientific">Strigamia maritima</name>
    <name type="common">European centipede</name>
    <name type="synonym">Geophilus maritimus</name>
    <dbReference type="NCBI Taxonomy" id="126957"/>
    <lineage>
        <taxon>Eukaryota</taxon>
        <taxon>Metazoa</taxon>
        <taxon>Ecdysozoa</taxon>
        <taxon>Arthropoda</taxon>
        <taxon>Myriapoda</taxon>
        <taxon>Chilopoda</taxon>
        <taxon>Pleurostigmophora</taxon>
        <taxon>Geophilomorpha</taxon>
        <taxon>Linotaeniidae</taxon>
        <taxon>Strigamia</taxon>
    </lineage>
</organism>
<dbReference type="EnsemblMetazoa" id="SMAR002441-RA">
    <property type="protein sequence ID" value="SMAR002441-PA"/>
    <property type="gene ID" value="SMAR002441"/>
</dbReference>
<dbReference type="CDD" id="cd13760">
    <property type="entry name" value="TGF_beta_BMP2_like"/>
    <property type="match status" value="1"/>
</dbReference>
<dbReference type="PANTHER" id="PTHR11848:SF263">
    <property type="entry name" value="PROTEIN DECAPENTAPLEGIC"/>
    <property type="match status" value="1"/>
</dbReference>
<keyword evidence="5 12" id="KW-0732">Signal</keyword>
<keyword evidence="9" id="KW-0325">Glycoprotein</keyword>
<evidence type="ECO:0000256" key="12">
    <source>
        <dbReference type="SAM" id="SignalP"/>
    </source>
</evidence>
<dbReference type="SUPFAM" id="SSF57501">
    <property type="entry name" value="Cystine-knot cytokines"/>
    <property type="match status" value="1"/>
</dbReference>
<evidence type="ECO:0000256" key="2">
    <source>
        <dbReference type="ARBA" id="ARBA00006656"/>
    </source>
</evidence>
<dbReference type="SMART" id="SM00204">
    <property type="entry name" value="TGFB"/>
    <property type="match status" value="1"/>
</dbReference>
<dbReference type="Proteomes" id="UP000014500">
    <property type="component" value="Unassembled WGS sequence"/>
</dbReference>
<evidence type="ECO:0000256" key="4">
    <source>
        <dbReference type="ARBA" id="ARBA00022525"/>
    </source>
</evidence>
<evidence type="ECO:0000259" key="13">
    <source>
        <dbReference type="PROSITE" id="PS51362"/>
    </source>
</evidence>
<dbReference type="GO" id="GO:0051094">
    <property type="term" value="P:positive regulation of developmental process"/>
    <property type="evidence" value="ECO:0007669"/>
    <property type="project" value="UniProtKB-ARBA"/>
</dbReference>
<evidence type="ECO:0000256" key="5">
    <source>
        <dbReference type="ARBA" id="ARBA00022729"/>
    </source>
</evidence>
<dbReference type="Pfam" id="PF00688">
    <property type="entry name" value="TGFb_propeptide"/>
    <property type="match status" value="1"/>
</dbReference>
<dbReference type="PROSITE" id="PS00250">
    <property type="entry name" value="TGF_BETA_1"/>
    <property type="match status" value="1"/>
</dbReference>
<feature type="region of interest" description="Disordered" evidence="11">
    <location>
        <begin position="247"/>
        <end position="276"/>
    </location>
</feature>
<feature type="domain" description="TGF-beta family profile" evidence="13">
    <location>
        <begin position="258"/>
        <end position="380"/>
    </location>
</feature>
<keyword evidence="7 10" id="KW-0339">Growth factor</keyword>
<keyword evidence="8" id="KW-1015">Disulfide bond</keyword>
<keyword evidence="6" id="KW-0221">Differentiation</keyword>
<dbReference type="PhylomeDB" id="T1IN65"/>
<dbReference type="STRING" id="126957.T1IN65"/>
<evidence type="ECO:0000256" key="1">
    <source>
        <dbReference type="ARBA" id="ARBA00004613"/>
    </source>
</evidence>
<dbReference type="Gene3D" id="2.10.90.10">
    <property type="entry name" value="Cystine-knot cytokines"/>
    <property type="match status" value="1"/>
</dbReference>
<dbReference type="InterPro" id="IPR001839">
    <property type="entry name" value="TGF-b_C"/>
</dbReference>
<dbReference type="PRINTS" id="PR00669">
    <property type="entry name" value="INHIBINA"/>
</dbReference>
<keyword evidence="15" id="KW-1185">Reference proteome</keyword>
<evidence type="ECO:0000256" key="3">
    <source>
        <dbReference type="ARBA" id="ARBA00022473"/>
    </source>
</evidence>
<dbReference type="PROSITE" id="PS51362">
    <property type="entry name" value="TGF_BETA_2"/>
    <property type="match status" value="1"/>
</dbReference>
<dbReference type="OMA" id="FQDVGWS"/>
<proteinExistence type="inferred from homology"/>
<keyword evidence="3" id="KW-0217">Developmental protein</keyword>
<dbReference type="eggNOG" id="KOG3900">
    <property type="taxonomic scope" value="Eukaryota"/>
</dbReference>
<evidence type="ECO:0000313" key="15">
    <source>
        <dbReference type="Proteomes" id="UP000014500"/>
    </source>
</evidence>
<evidence type="ECO:0000256" key="10">
    <source>
        <dbReference type="RuleBase" id="RU000354"/>
    </source>
</evidence>
<sequence length="380" mass="43355">MRRLLLILGALLAVFAHASIATHPDKMDSNVQQAVQLSLLHMFGFKNRPRLKSDSSLSAAHVPPTMLQLYKRQRRLVGGGVHFVRRDSSNSNTVRSFTHTESPDDDSEDPHRFLYRFNITGMPSSEDPRAAELRLYRQALHSPEQTGHRIHVYDVIRPQTRHTDALLRLLDTRQVDVRQSRWETFDVLPAISRWRRQSQNNHGLIVQISSARNGDAAKGEHVRLRRASELSGSTWTSTQPVLLVFTDDGRRSGGGSLRTRRNADHHHPRRRRKGHRDNCRRHSLYVDFSEVGWNDWIVAPPGYQAYYCHGECPFPLAEHLNATNHAIVQTLVHSVKPKAVPRACCVPTELTPISMLYLDEKNLVVLKNYQDMVVEGCGCR</sequence>
<dbReference type="PANTHER" id="PTHR11848">
    <property type="entry name" value="TGF-BETA FAMILY"/>
    <property type="match status" value="1"/>
</dbReference>
<keyword evidence="4" id="KW-0964">Secreted</keyword>
<dbReference type="GO" id="GO:0051240">
    <property type="term" value="P:positive regulation of multicellular organismal process"/>
    <property type="evidence" value="ECO:0007669"/>
    <property type="project" value="UniProtKB-ARBA"/>
</dbReference>
<dbReference type="EMBL" id="JH431149">
    <property type="status" value="NOT_ANNOTATED_CDS"/>
    <property type="molecule type" value="Genomic_DNA"/>
</dbReference>
<dbReference type="GO" id="GO:0030154">
    <property type="term" value="P:cell differentiation"/>
    <property type="evidence" value="ECO:0007669"/>
    <property type="project" value="UniProtKB-KW"/>
</dbReference>
<evidence type="ECO:0000256" key="6">
    <source>
        <dbReference type="ARBA" id="ARBA00022782"/>
    </source>
</evidence>
<dbReference type="AlphaFoldDB" id="T1IN65"/>
<feature type="compositionally biased region" description="Basic residues" evidence="11">
    <location>
        <begin position="258"/>
        <end position="276"/>
    </location>
</feature>
<feature type="signal peptide" evidence="12">
    <location>
        <begin position="1"/>
        <end position="21"/>
    </location>
</feature>
<dbReference type="InterPro" id="IPR015615">
    <property type="entry name" value="TGF-beta-rel"/>
</dbReference>
<dbReference type="GO" id="GO:0005125">
    <property type="term" value="F:cytokine activity"/>
    <property type="evidence" value="ECO:0007669"/>
    <property type="project" value="TreeGrafter"/>
</dbReference>
<protein>
    <recommendedName>
        <fullName evidence="13">TGF-beta family profile domain-containing protein</fullName>
    </recommendedName>
</protein>
<dbReference type="GO" id="GO:0005615">
    <property type="term" value="C:extracellular space"/>
    <property type="evidence" value="ECO:0007669"/>
    <property type="project" value="TreeGrafter"/>
</dbReference>
<accession>T1IN65</accession>
<reference evidence="14" key="2">
    <citation type="submission" date="2015-02" db="UniProtKB">
        <authorList>
            <consortium name="EnsemblMetazoa"/>
        </authorList>
    </citation>
    <scope>IDENTIFICATION</scope>
</reference>
<comment type="similarity">
    <text evidence="2 10">Belongs to the TGF-beta family.</text>
</comment>
<dbReference type="HOGENOM" id="CLU_020515_4_1_1"/>
<reference evidence="15" key="1">
    <citation type="submission" date="2011-05" db="EMBL/GenBank/DDBJ databases">
        <authorList>
            <person name="Richards S.R."/>
            <person name="Qu J."/>
            <person name="Jiang H."/>
            <person name="Jhangiani S.N."/>
            <person name="Agravi P."/>
            <person name="Goodspeed R."/>
            <person name="Gross S."/>
            <person name="Mandapat C."/>
            <person name="Jackson L."/>
            <person name="Mathew T."/>
            <person name="Pu L."/>
            <person name="Thornton R."/>
            <person name="Saada N."/>
            <person name="Wilczek-Boney K.B."/>
            <person name="Lee S."/>
            <person name="Kovar C."/>
            <person name="Wu Y."/>
            <person name="Scherer S.E."/>
            <person name="Worley K.C."/>
            <person name="Muzny D.M."/>
            <person name="Gibbs R."/>
        </authorList>
    </citation>
    <scope>NUCLEOTIDE SEQUENCE</scope>
    <source>
        <strain evidence="15">Brora</strain>
    </source>
</reference>